<dbReference type="PROSITE" id="PS50878">
    <property type="entry name" value="RT_POL"/>
    <property type="match status" value="1"/>
</dbReference>
<keyword evidence="5" id="KW-0408">Iron</keyword>
<evidence type="ECO:0000313" key="12">
    <source>
        <dbReference type="Proteomes" id="UP000694240"/>
    </source>
</evidence>
<dbReference type="Pfam" id="PF00078">
    <property type="entry name" value="RVT_1"/>
    <property type="match status" value="1"/>
</dbReference>
<evidence type="ECO:0000256" key="1">
    <source>
        <dbReference type="ARBA" id="ARBA00001961"/>
    </source>
</evidence>
<comment type="pathway">
    <text evidence="2">Hormone biosynthesis.</text>
</comment>
<comment type="catalytic activity">
    <reaction evidence="8">
        <text>gibberellin A12 + 2 2-oxoglutarate + 3 O2 + H(+) = gibberellin A9 + 2 succinate + 3 CO2 + 2 H2O</text>
        <dbReference type="Rhea" id="RHEA:60772"/>
        <dbReference type="ChEBI" id="CHEBI:15377"/>
        <dbReference type="ChEBI" id="CHEBI:15378"/>
        <dbReference type="ChEBI" id="CHEBI:15379"/>
        <dbReference type="ChEBI" id="CHEBI:16526"/>
        <dbReference type="ChEBI" id="CHEBI:16810"/>
        <dbReference type="ChEBI" id="CHEBI:30031"/>
        <dbReference type="ChEBI" id="CHEBI:58627"/>
        <dbReference type="ChEBI" id="CHEBI:73255"/>
    </reaction>
    <physiologicalReaction direction="left-to-right" evidence="8">
        <dbReference type="Rhea" id="RHEA:60773"/>
    </physiologicalReaction>
</comment>
<dbReference type="Proteomes" id="UP000694240">
    <property type="component" value="Chromosome 11"/>
</dbReference>
<comment type="pathway">
    <text evidence="6">Plant hormone biosynthesis; gibberellin biosynthesis.</text>
</comment>
<protein>
    <submittedName>
        <fullName evidence="11">Non-hem dioxygenase N-terminal domain</fullName>
    </submittedName>
</protein>
<dbReference type="InterPro" id="IPR005123">
    <property type="entry name" value="Oxoglu/Fe-dep_dioxygenase_dom"/>
</dbReference>
<dbReference type="PANTHER" id="PTHR33116">
    <property type="entry name" value="REVERSE TRANSCRIPTASE ZINC-BINDING DOMAIN-CONTAINING PROTEIN-RELATED-RELATED"/>
    <property type="match status" value="1"/>
</dbReference>
<dbReference type="InterPro" id="IPR026960">
    <property type="entry name" value="RVT-Znf"/>
</dbReference>
<keyword evidence="4" id="KW-0560">Oxidoreductase</keyword>
<feature type="domain" description="Fe2OG dioxygenase" evidence="10">
    <location>
        <begin position="221"/>
        <end position="321"/>
    </location>
</feature>
<dbReference type="Pfam" id="PF03171">
    <property type="entry name" value="2OG-FeII_Oxy"/>
    <property type="match status" value="1"/>
</dbReference>
<proteinExistence type="inferred from homology"/>
<evidence type="ECO:0000259" key="9">
    <source>
        <dbReference type="PROSITE" id="PS50878"/>
    </source>
</evidence>
<comment type="similarity">
    <text evidence="7">Belongs to the iron/ascorbate-dependent oxidoreductase family. GA20OX subfamily.</text>
</comment>
<dbReference type="EMBL" id="JAEFBK010000011">
    <property type="protein sequence ID" value="KAG7549847.1"/>
    <property type="molecule type" value="Genomic_DNA"/>
</dbReference>
<accession>A0A8T1YTQ0</accession>
<evidence type="ECO:0000313" key="11">
    <source>
        <dbReference type="EMBL" id="KAG7549847.1"/>
    </source>
</evidence>
<dbReference type="PROSITE" id="PS51471">
    <property type="entry name" value="FE2OG_OXY"/>
    <property type="match status" value="1"/>
</dbReference>
<dbReference type="GO" id="GO:0045544">
    <property type="term" value="F:gibberellin 20-oxidase activity"/>
    <property type="evidence" value="ECO:0007669"/>
    <property type="project" value="UniProtKB-ARBA"/>
</dbReference>
<organism evidence="11 12">
    <name type="scientific">Arabidopsis thaliana x Arabidopsis arenosa</name>
    <dbReference type="NCBI Taxonomy" id="1240361"/>
    <lineage>
        <taxon>Eukaryota</taxon>
        <taxon>Viridiplantae</taxon>
        <taxon>Streptophyta</taxon>
        <taxon>Embryophyta</taxon>
        <taxon>Tracheophyta</taxon>
        <taxon>Spermatophyta</taxon>
        <taxon>Magnoliopsida</taxon>
        <taxon>eudicotyledons</taxon>
        <taxon>Gunneridae</taxon>
        <taxon>Pentapetalae</taxon>
        <taxon>rosids</taxon>
        <taxon>malvids</taxon>
        <taxon>Brassicales</taxon>
        <taxon>Brassicaceae</taxon>
        <taxon>Camelineae</taxon>
        <taxon>Arabidopsis</taxon>
    </lineage>
</organism>
<dbReference type="FunFam" id="2.60.120.330:FF:000003">
    <property type="entry name" value="Gibberellin 20 oxidase 2"/>
    <property type="match status" value="1"/>
</dbReference>
<reference evidence="11 12" key="1">
    <citation type="submission" date="2020-12" db="EMBL/GenBank/DDBJ databases">
        <title>Concerted genomic and epigenomic changes stabilize Arabidopsis allopolyploids.</title>
        <authorList>
            <person name="Chen Z."/>
        </authorList>
    </citation>
    <scope>NUCLEOTIDE SEQUENCE [LARGE SCALE GENOMIC DNA]</scope>
    <source>
        <strain evidence="11">Allo738</strain>
        <tissue evidence="11">Leaf</tissue>
    </source>
</reference>
<dbReference type="Pfam" id="PF13966">
    <property type="entry name" value="zf-RVT"/>
    <property type="match status" value="1"/>
</dbReference>
<evidence type="ECO:0000256" key="6">
    <source>
        <dbReference type="ARBA" id="ARBA00037909"/>
    </source>
</evidence>
<keyword evidence="11" id="KW-0223">Dioxygenase</keyword>
<feature type="domain" description="Reverse transcriptase" evidence="9">
    <location>
        <begin position="607"/>
        <end position="885"/>
    </location>
</feature>
<evidence type="ECO:0000256" key="8">
    <source>
        <dbReference type="ARBA" id="ARBA00050508"/>
    </source>
</evidence>
<dbReference type="Pfam" id="PF14226">
    <property type="entry name" value="DIOX_N"/>
    <property type="match status" value="1"/>
</dbReference>
<evidence type="ECO:0000256" key="3">
    <source>
        <dbReference type="ARBA" id="ARBA00022723"/>
    </source>
</evidence>
<dbReference type="InterPro" id="IPR044861">
    <property type="entry name" value="IPNS-like_FE2OG_OXY"/>
</dbReference>
<evidence type="ECO:0000256" key="7">
    <source>
        <dbReference type="ARBA" id="ARBA00043997"/>
    </source>
</evidence>
<dbReference type="PANTHER" id="PTHR33116:SF80">
    <property type="entry name" value="REVERSE TRANSCRIPTASE ZINC-BINDING DOMAIN-CONTAINING PROTEIN"/>
    <property type="match status" value="1"/>
</dbReference>
<comment type="caution">
    <text evidence="11">The sequence shown here is derived from an EMBL/GenBank/DDBJ whole genome shotgun (WGS) entry which is preliminary data.</text>
</comment>
<evidence type="ECO:0000259" key="10">
    <source>
        <dbReference type="PROSITE" id="PS51471"/>
    </source>
</evidence>
<evidence type="ECO:0000256" key="4">
    <source>
        <dbReference type="ARBA" id="ARBA00023002"/>
    </source>
</evidence>
<gene>
    <name evidence="11" type="ORF">ISN45_Aa06g006880</name>
</gene>
<dbReference type="GO" id="GO:0009686">
    <property type="term" value="P:gibberellin biosynthetic process"/>
    <property type="evidence" value="ECO:0007669"/>
    <property type="project" value="UniProtKB-ARBA"/>
</dbReference>
<dbReference type="InterPro" id="IPR026992">
    <property type="entry name" value="DIOX_N"/>
</dbReference>
<dbReference type="InterPro" id="IPR000477">
    <property type="entry name" value="RT_dom"/>
</dbReference>
<keyword evidence="3" id="KW-0479">Metal-binding</keyword>
<name>A0A8T1YTQ0_9BRAS</name>
<dbReference type="CDD" id="cd01650">
    <property type="entry name" value="RT_nLTR_like"/>
    <property type="match status" value="1"/>
</dbReference>
<sequence length="1330" mass="151315">MAMECIATVPQRFTENKTKEDSSIFDAKLLNQHSNHIPQQFVWPDHEKPSTDVQPLKVPLIDLAGFLSGDSFLVSEATRLVSEAATKHGFFLVTNHGVDESLLSRAYLHMDSFFKAPACEKQKAQRNWGESSGYASSFVGRFSSKLPWKETLSFKFSPEEKIHTETIKEYVSKKMGDGYEDFGKVYQEYAEAMNTLSLKIMELLGMSLGLERRYFREFFEENESIFRLNYYPQCKQPELALGTGPHCDPTSLTILHQDQVGGLQVFVDNKWQSIPPNPHSFVVNIGDTFMALTNGRYKSCLHRAVVNSERERKTFAFFLCPKGEKVVKPPEELVGGVMSGQREYPDFTWSMFLEFTQKHYRADMNTLEEFSIWLKNRRIKEVWESVGGSVFALKDFCFKLKKLKQPLKSLLKNNFSDLEKRVLEAHSTLKSLQLISFNDPSPLNLQNESSAKDIWSGLCLTEESFFRQKSRIRWMGEGDLNTSFFHSVTTARNAGNAIRHLLKPDGSYTSSLQEVHELAVNHFSGILTTIKGQYCPALPGFLNFLIHSTCSDVQQEALFSTFTGEDIRSCLFKMPLNKTPGPDGFSVEFFKSTWSIIGQDLITVVLKFFQDSFIPTALNSTSLVLIPKRPGSEELKDFRPISCLNTVYKIISRLLTNRLKPILPDLILPNQTAFVKDRLLLENVLLASEVMQGYHLNSRKARITLKVDIAKAFDSVRWDFLLTTLQAYHVPMPFINWIRACVCFPSFSVCINGVTSGFFKGKSGLRQGDPLSPILFVLIMNVLSLMLNKAAEMGSFGYHLGCEELKLTHLCFADDLLIFLDGTENSLRGVLSVLADFERMSGLSMNVEKTSLFCSGLGERDLQHLTNVFHLKHVSLPVRYLGLPLSSRKLSVKDCDPLLYQIRKKLNSWTHRFLSFAGRLTLLSSVISGIIGFWTSAFFLPKRVSRKINSLCSSFLWHGKAGIASGAKVAWRDICFPKKEGGLGLRHIGSWIETCALKLIWMLFFRAGSLWVAWIREKYLSLSSFWALNANNYAYSWIFRRLLKLRPKALKFLSIKIGNGDSTFFWWDPWTPYGSLYHFLGADGPSRLGIPLLSTVAEVWNVDGWSLPNARTERQVLLYAFISTVTFSSSSDKAMWAVNGLPCRSFSSKDVWNSIRDSRDLCSWAPLVWHKAVIPKHATTTWIFILNRNPTLDRMASWGYDIERDCLLCGLAQETRNHLFFECSFSAQVWSLITQKLGILSPPTIWDQVLLWLPNALPTKYSKLAVLHGWQGVIYELWRERNRRYHDGLTLLPSTVANLVISTIENKCTALHQLGSKSALPILQCWMRTR</sequence>
<keyword evidence="12" id="KW-1185">Reference proteome</keyword>
<evidence type="ECO:0000256" key="2">
    <source>
        <dbReference type="ARBA" id="ARBA00004972"/>
    </source>
</evidence>
<evidence type="ECO:0000256" key="5">
    <source>
        <dbReference type="ARBA" id="ARBA00023004"/>
    </source>
</evidence>
<comment type="cofactor">
    <cofactor evidence="1">
        <name>L-ascorbate</name>
        <dbReference type="ChEBI" id="CHEBI:38290"/>
    </cofactor>
</comment>
<dbReference type="GO" id="GO:0046872">
    <property type="term" value="F:metal ion binding"/>
    <property type="evidence" value="ECO:0007669"/>
    <property type="project" value="UniProtKB-KW"/>
</dbReference>